<keyword evidence="8 14" id="KW-1133">Transmembrane helix</keyword>
<evidence type="ECO:0000256" key="12">
    <source>
        <dbReference type="ARBA" id="ARBA00034430"/>
    </source>
</evidence>
<evidence type="ECO:0000256" key="9">
    <source>
        <dbReference type="ARBA" id="ARBA00023065"/>
    </source>
</evidence>
<comment type="catalytic activity">
    <reaction evidence="12">
        <text>K(+)(in) = K(+)(out)</text>
        <dbReference type="Rhea" id="RHEA:29463"/>
        <dbReference type="ChEBI" id="CHEBI:29103"/>
    </reaction>
</comment>
<evidence type="ECO:0000256" key="5">
    <source>
        <dbReference type="ARBA" id="ARBA00022692"/>
    </source>
</evidence>
<keyword evidence="5 14" id="KW-0812">Transmembrane</keyword>
<evidence type="ECO:0000256" key="7">
    <source>
        <dbReference type="ARBA" id="ARBA00022958"/>
    </source>
</evidence>
<dbReference type="GO" id="GO:0016020">
    <property type="term" value="C:membrane"/>
    <property type="evidence" value="ECO:0007669"/>
    <property type="project" value="UniProtKB-SubCell"/>
</dbReference>
<feature type="transmembrane region" description="Helical" evidence="14">
    <location>
        <begin position="28"/>
        <end position="47"/>
    </location>
</feature>
<dbReference type="InterPro" id="IPR010617">
    <property type="entry name" value="TMEM175-like"/>
</dbReference>
<evidence type="ECO:0000256" key="8">
    <source>
        <dbReference type="ARBA" id="ARBA00022989"/>
    </source>
</evidence>
<gene>
    <name evidence="15" type="ORF">EPA93_11550</name>
</gene>
<keyword evidence="16" id="KW-1185">Reference proteome</keyword>
<keyword evidence="10 14" id="KW-0472">Membrane</keyword>
<feature type="transmembrane region" description="Helical" evidence="14">
    <location>
        <begin position="206"/>
        <end position="224"/>
    </location>
</feature>
<evidence type="ECO:0000313" key="15">
    <source>
        <dbReference type="EMBL" id="QBD76604.1"/>
    </source>
</evidence>
<reference evidence="15 16" key="1">
    <citation type="submission" date="2019-01" db="EMBL/GenBank/DDBJ databases">
        <title>Ktedonosporobacter rubrisoli SCAWS-G2.</title>
        <authorList>
            <person name="Huang Y."/>
            <person name="Yan B."/>
        </authorList>
    </citation>
    <scope>NUCLEOTIDE SEQUENCE [LARGE SCALE GENOMIC DNA]</scope>
    <source>
        <strain evidence="15 16">SCAWS-G2</strain>
    </source>
</reference>
<keyword evidence="7" id="KW-0630">Potassium</keyword>
<keyword evidence="3" id="KW-0813">Transport</keyword>
<evidence type="ECO:0000256" key="1">
    <source>
        <dbReference type="ARBA" id="ARBA00004141"/>
    </source>
</evidence>
<sequence>MSRPIRPPLESLFGKPVQEEHSPGEDRLVMLCDGVFAIAITLLVLDIKLPPIPAHIADPAGFVHNNIMGLLPKIVIYLITFFLLAQLWQDHRTMMRYIQRLDKVFISLTFLFLAFIVFFPVAFNIAAEYSDFPEGVVFYTLSLIGCGCSAQLLWLYASWRHRLTGPETNSTLIASRSIHSLIVPVYFCLSLLLLLIPSFHDQPSKVYWSWIFLPIFAVFIGRILHRFFPALEVPPADKAQNLPSEESNKDDEKYQKIEQQ</sequence>
<organism evidence="15 16">
    <name type="scientific">Ktedonosporobacter rubrisoli</name>
    <dbReference type="NCBI Taxonomy" id="2509675"/>
    <lineage>
        <taxon>Bacteria</taxon>
        <taxon>Bacillati</taxon>
        <taxon>Chloroflexota</taxon>
        <taxon>Ktedonobacteria</taxon>
        <taxon>Ktedonobacterales</taxon>
        <taxon>Ktedonosporobacteraceae</taxon>
        <taxon>Ktedonosporobacter</taxon>
    </lineage>
</organism>
<evidence type="ECO:0000256" key="10">
    <source>
        <dbReference type="ARBA" id="ARBA00023136"/>
    </source>
</evidence>
<dbReference type="GO" id="GO:0015252">
    <property type="term" value="F:proton channel activity"/>
    <property type="evidence" value="ECO:0007669"/>
    <property type="project" value="InterPro"/>
</dbReference>
<evidence type="ECO:0000256" key="14">
    <source>
        <dbReference type="SAM" id="Phobius"/>
    </source>
</evidence>
<dbReference type="GO" id="GO:0005267">
    <property type="term" value="F:potassium channel activity"/>
    <property type="evidence" value="ECO:0007669"/>
    <property type="project" value="UniProtKB-KW"/>
</dbReference>
<feature type="transmembrane region" description="Helical" evidence="14">
    <location>
        <begin position="178"/>
        <end position="200"/>
    </location>
</feature>
<evidence type="ECO:0000256" key="3">
    <source>
        <dbReference type="ARBA" id="ARBA00022448"/>
    </source>
</evidence>
<protein>
    <submittedName>
        <fullName evidence="15">DUF1211 domain-containing protein</fullName>
    </submittedName>
</protein>
<keyword evidence="11" id="KW-0407">Ion channel</keyword>
<feature type="region of interest" description="Disordered" evidence="13">
    <location>
        <begin position="237"/>
        <end position="260"/>
    </location>
</feature>
<keyword evidence="6" id="KW-0631">Potassium channel</keyword>
<feature type="compositionally biased region" description="Basic and acidic residues" evidence="13">
    <location>
        <begin position="246"/>
        <end position="260"/>
    </location>
</feature>
<evidence type="ECO:0000256" key="13">
    <source>
        <dbReference type="SAM" id="MobiDB-lite"/>
    </source>
</evidence>
<dbReference type="AlphaFoldDB" id="A0A4P6JMX6"/>
<keyword evidence="9" id="KW-0406">Ion transport</keyword>
<dbReference type="OrthoDB" id="159858at2"/>
<evidence type="ECO:0000256" key="2">
    <source>
        <dbReference type="ARBA" id="ARBA00006920"/>
    </source>
</evidence>
<dbReference type="KEGG" id="kbs:EPA93_11550"/>
<dbReference type="Pfam" id="PF06736">
    <property type="entry name" value="TMEM175"/>
    <property type="match status" value="1"/>
</dbReference>
<dbReference type="EMBL" id="CP035758">
    <property type="protein sequence ID" value="QBD76604.1"/>
    <property type="molecule type" value="Genomic_DNA"/>
</dbReference>
<comment type="similarity">
    <text evidence="2">Belongs to the TMEM175 family.</text>
</comment>
<accession>A0A4P6JMX6</accession>
<dbReference type="RefSeq" id="WP_129887542.1">
    <property type="nucleotide sequence ID" value="NZ_CP035758.1"/>
</dbReference>
<feature type="transmembrane region" description="Helical" evidence="14">
    <location>
        <begin position="67"/>
        <end position="85"/>
    </location>
</feature>
<comment type="subcellular location">
    <subcellularLocation>
        <location evidence="1">Membrane</location>
        <topology evidence="1">Multi-pass membrane protein</topology>
    </subcellularLocation>
</comment>
<evidence type="ECO:0000256" key="6">
    <source>
        <dbReference type="ARBA" id="ARBA00022826"/>
    </source>
</evidence>
<proteinExistence type="inferred from homology"/>
<evidence type="ECO:0000256" key="4">
    <source>
        <dbReference type="ARBA" id="ARBA00022538"/>
    </source>
</evidence>
<evidence type="ECO:0000256" key="11">
    <source>
        <dbReference type="ARBA" id="ARBA00023303"/>
    </source>
</evidence>
<dbReference type="PANTHER" id="PTHR31462">
    <property type="entry name" value="ENDOSOMAL/LYSOSOMAL POTASSIUM CHANNEL TMEM175"/>
    <property type="match status" value="1"/>
</dbReference>
<name>A0A4P6JMX6_KTERU</name>
<evidence type="ECO:0000313" key="16">
    <source>
        <dbReference type="Proteomes" id="UP000290365"/>
    </source>
</evidence>
<feature type="transmembrane region" description="Helical" evidence="14">
    <location>
        <begin position="105"/>
        <end position="125"/>
    </location>
</feature>
<keyword evidence="4" id="KW-0633">Potassium transport</keyword>
<dbReference type="Proteomes" id="UP000290365">
    <property type="component" value="Chromosome"/>
</dbReference>
<dbReference type="PANTHER" id="PTHR31462:SF5">
    <property type="entry name" value="ENDOSOMAL_LYSOSOMAL PROTON CHANNEL TMEM175"/>
    <property type="match status" value="1"/>
</dbReference>
<feature type="transmembrane region" description="Helical" evidence="14">
    <location>
        <begin position="137"/>
        <end position="157"/>
    </location>
</feature>